<evidence type="ECO:0000313" key="2">
    <source>
        <dbReference type="Proteomes" id="UP000829398"/>
    </source>
</evidence>
<evidence type="ECO:0000313" key="1">
    <source>
        <dbReference type="EMBL" id="KAH9740030.1"/>
    </source>
</evidence>
<dbReference type="EMBL" id="CM039175">
    <property type="protein sequence ID" value="KAH9740030.1"/>
    <property type="molecule type" value="Genomic_DNA"/>
</dbReference>
<keyword evidence="2" id="KW-1185">Reference proteome</keyword>
<gene>
    <name evidence="1" type="ORF">KPL71_019331</name>
</gene>
<proteinExistence type="predicted"/>
<reference evidence="2" key="1">
    <citation type="journal article" date="2023" name="Hortic. Res.">
        <title>A chromosome-level phased genome enabling allele-level studies in sweet orange: a case study on citrus Huanglongbing tolerance.</title>
        <authorList>
            <person name="Wu B."/>
            <person name="Yu Q."/>
            <person name="Deng Z."/>
            <person name="Duan Y."/>
            <person name="Luo F."/>
            <person name="Gmitter F. Jr."/>
        </authorList>
    </citation>
    <scope>NUCLEOTIDE SEQUENCE [LARGE SCALE GENOMIC DNA]</scope>
    <source>
        <strain evidence="2">cv. Valencia</strain>
    </source>
</reference>
<comment type="caution">
    <text evidence="1">The sequence shown here is derived from an EMBL/GenBank/DDBJ whole genome shotgun (WGS) entry which is preliminary data.</text>
</comment>
<accession>A0ACB8K5J9</accession>
<protein>
    <submittedName>
        <fullName evidence="1">Uncharacterized protein</fullName>
    </submittedName>
</protein>
<sequence>MFVRRICSGRKILGSKKANKKEAPVTTLSDGKLKGLVYVNEKFDGLEAECLRKLQSKLGDSIIKFAPEKEALDLKLPFREIEVPQGNFGLGEVEILSVSDPDALAKAGSLSCLLNQNPLSPGNPKAIFLR</sequence>
<dbReference type="Proteomes" id="UP000829398">
    <property type="component" value="Chromosome 6"/>
</dbReference>
<name>A0ACB8K5J9_CITSI</name>
<organism evidence="1 2">
    <name type="scientific">Citrus sinensis</name>
    <name type="common">Sweet orange</name>
    <name type="synonym">Citrus aurantium var. sinensis</name>
    <dbReference type="NCBI Taxonomy" id="2711"/>
    <lineage>
        <taxon>Eukaryota</taxon>
        <taxon>Viridiplantae</taxon>
        <taxon>Streptophyta</taxon>
        <taxon>Embryophyta</taxon>
        <taxon>Tracheophyta</taxon>
        <taxon>Spermatophyta</taxon>
        <taxon>Magnoliopsida</taxon>
        <taxon>eudicotyledons</taxon>
        <taxon>Gunneridae</taxon>
        <taxon>Pentapetalae</taxon>
        <taxon>rosids</taxon>
        <taxon>malvids</taxon>
        <taxon>Sapindales</taxon>
        <taxon>Rutaceae</taxon>
        <taxon>Aurantioideae</taxon>
        <taxon>Citrus</taxon>
    </lineage>
</organism>